<sequence length="28" mass="3254">MAEIGTQTLDPIGRESKLNLRLNRRKKD</sequence>
<dbReference type="AlphaFoldDB" id="A0A382QZZ7"/>
<evidence type="ECO:0000313" key="1">
    <source>
        <dbReference type="EMBL" id="SVC89921.1"/>
    </source>
</evidence>
<name>A0A382QZZ7_9ZZZZ</name>
<dbReference type="EMBL" id="UINC01117476">
    <property type="protein sequence ID" value="SVC89921.1"/>
    <property type="molecule type" value="Genomic_DNA"/>
</dbReference>
<accession>A0A382QZZ7</accession>
<organism evidence="1">
    <name type="scientific">marine metagenome</name>
    <dbReference type="NCBI Taxonomy" id="408172"/>
    <lineage>
        <taxon>unclassified sequences</taxon>
        <taxon>metagenomes</taxon>
        <taxon>ecological metagenomes</taxon>
    </lineage>
</organism>
<reference evidence="1" key="1">
    <citation type="submission" date="2018-05" db="EMBL/GenBank/DDBJ databases">
        <authorList>
            <person name="Lanie J.A."/>
            <person name="Ng W.-L."/>
            <person name="Kazmierczak K.M."/>
            <person name="Andrzejewski T.M."/>
            <person name="Davidsen T.M."/>
            <person name="Wayne K.J."/>
            <person name="Tettelin H."/>
            <person name="Glass J.I."/>
            <person name="Rusch D."/>
            <person name="Podicherti R."/>
            <person name="Tsui H.-C.T."/>
            <person name="Winkler M.E."/>
        </authorList>
    </citation>
    <scope>NUCLEOTIDE SEQUENCE</scope>
</reference>
<proteinExistence type="predicted"/>
<protein>
    <submittedName>
        <fullName evidence="1">Uncharacterized protein</fullName>
    </submittedName>
</protein>
<gene>
    <name evidence="1" type="ORF">METZ01_LOCUS342775</name>
</gene>